<keyword evidence="3" id="KW-1185">Reference proteome</keyword>
<feature type="compositionally biased region" description="Basic and acidic residues" evidence="1">
    <location>
        <begin position="44"/>
        <end position="53"/>
    </location>
</feature>
<evidence type="ECO:0008006" key="4">
    <source>
        <dbReference type="Google" id="ProtNLM"/>
    </source>
</evidence>
<protein>
    <recommendedName>
        <fullName evidence="4">VWA domain-containing protein</fullName>
    </recommendedName>
</protein>
<dbReference type="AlphaFoldDB" id="A0A939FHL8"/>
<dbReference type="EMBL" id="JAFMOF010000001">
    <property type="protein sequence ID" value="MBO0651392.1"/>
    <property type="molecule type" value="Genomic_DNA"/>
</dbReference>
<evidence type="ECO:0000313" key="2">
    <source>
        <dbReference type="EMBL" id="MBO0651392.1"/>
    </source>
</evidence>
<dbReference type="Proteomes" id="UP000664781">
    <property type="component" value="Unassembled WGS sequence"/>
</dbReference>
<dbReference type="RefSeq" id="WP_207246407.1">
    <property type="nucleotide sequence ID" value="NZ_JAFMOF010000001.1"/>
</dbReference>
<feature type="compositionally biased region" description="Basic residues" evidence="1">
    <location>
        <begin position="140"/>
        <end position="155"/>
    </location>
</feature>
<evidence type="ECO:0000313" key="3">
    <source>
        <dbReference type="Proteomes" id="UP000664781"/>
    </source>
</evidence>
<accession>A0A939FHL8</accession>
<gene>
    <name evidence="2" type="ORF">J1792_00800</name>
</gene>
<evidence type="ECO:0000256" key="1">
    <source>
        <dbReference type="SAM" id="MobiDB-lite"/>
    </source>
</evidence>
<reference evidence="2" key="1">
    <citation type="submission" date="2021-03" db="EMBL/GenBank/DDBJ databases">
        <title>Streptomyces strains.</title>
        <authorList>
            <person name="Lund M.B."/>
            <person name="Toerring T."/>
        </authorList>
    </citation>
    <scope>NUCLEOTIDE SEQUENCE</scope>
    <source>
        <strain evidence="2">JCM 4242</strain>
    </source>
</reference>
<comment type="caution">
    <text evidence="2">The sequence shown here is derived from an EMBL/GenBank/DDBJ whole genome shotgun (WGS) entry which is preliminary data.</text>
</comment>
<organism evidence="2 3">
    <name type="scientific">Streptomyces triculaminicus</name>
    <dbReference type="NCBI Taxonomy" id="2816232"/>
    <lineage>
        <taxon>Bacteria</taxon>
        <taxon>Bacillati</taxon>
        <taxon>Actinomycetota</taxon>
        <taxon>Actinomycetes</taxon>
        <taxon>Kitasatosporales</taxon>
        <taxon>Streptomycetaceae</taxon>
        <taxon>Streptomyces</taxon>
    </lineage>
</organism>
<feature type="region of interest" description="Disordered" evidence="1">
    <location>
        <begin position="33"/>
        <end position="159"/>
    </location>
</feature>
<name>A0A939FHL8_9ACTN</name>
<proteinExistence type="predicted"/>
<sequence length="316" mass="34439">MTGQAWLGDVARAAVALDASSAADWRHIAACLGLGAPRPTGPRPEPRATPETHPRRRRPLGRGERRPRPAGHPAPAPGQRAPGRTIALTPWNTARRRPPDGPSTLCRPRPPPPTAPRSPTTPSSPPDHRRRPARRPGPQHLRRRARRGSGRRPGLRLRPLTELPRRPVFTLRYGVQILADVSASMEPLARDVTDVVARVRALAGVAGTRTLYFSESPLRGAGEGPRAQWRPYRVPPAGTTVLILSSLGLTGPVFNPHRAAPGEWLATVRAIRAHGCRPVALVPAPERHWPRWLRATLPAVVWDRGTTVGRVLGTVR</sequence>